<sequence>MRRHRDALVRHARAAAHRLADTRGMFFVSASYQGRSLLSAATELADTVREAMGPSRPAHLVALFATPWAEWGSGLAETPNVHRRTSPARPPVALAVPGGCPQRVAGGSHYPREGEPCVSLLAAHLPGVRLLPFHAATGSLPSLGPSGAWTELVRAARASAGAGANAAGARAAAAPGGGGPGGGGAELAAGAGGGVPAGSGSHPAAGAAEEGDRRAAGSSTAAEGPPPPAASAAPRPAESVAALLLSTPHFLEVEELLGRFGLVAPGMQVVGGVTAPGAWGESESNWGAVWLNDQVYAKGAVGCILRGPFKLDTIASPGFRGAGPVMRVTQAQGQSVLEVDGEPVQKPLQRAISEALNSGELATALKIGHHHDHQQPQQPQQLVTRNWFFRQAPPRPAMTVATSEPITRGTAIQVHLQNYPAAHRDMRDRLRDYAQRLPPGAAAAAGGVGVLALSCSSLPFLEDTDVARCLPGAAFAGGKVEGEVCSTLEGQPSRLHSFTSCMALLRAADGPGDASA</sequence>
<dbReference type="AlphaFoldDB" id="A0A150H3H1"/>
<feature type="compositionally biased region" description="Low complexity" evidence="1">
    <location>
        <begin position="198"/>
        <end position="208"/>
    </location>
</feature>
<dbReference type="EMBL" id="LSYV01000002">
    <property type="protein sequence ID" value="KXZ56575.1"/>
    <property type="molecule type" value="Genomic_DNA"/>
</dbReference>
<accession>A0A150H3H1</accession>
<keyword evidence="4" id="KW-1185">Reference proteome</keyword>
<dbReference type="Proteomes" id="UP000075714">
    <property type="component" value="Unassembled WGS sequence"/>
</dbReference>
<protein>
    <recommendedName>
        <fullName evidence="2">FIST domain-containing protein</fullName>
    </recommendedName>
</protein>
<feature type="domain" description="FIST" evidence="2">
    <location>
        <begin position="19"/>
        <end position="343"/>
    </location>
</feature>
<organism evidence="3 4">
    <name type="scientific">Gonium pectorale</name>
    <name type="common">Green alga</name>
    <dbReference type="NCBI Taxonomy" id="33097"/>
    <lineage>
        <taxon>Eukaryota</taxon>
        <taxon>Viridiplantae</taxon>
        <taxon>Chlorophyta</taxon>
        <taxon>core chlorophytes</taxon>
        <taxon>Chlorophyceae</taxon>
        <taxon>CS clade</taxon>
        <taxon>Chlamydomonadales</taxon>
        <taxon>Volvocaceae</taxon>
        <taxon>Gonium</taxon>
    </lineage>
</organism>
<proteinExistence type="predicted"/>
<evidence type="ECO:0000256" key="1">
    <source>
        <dbReference type="SAM" id="MobiDB-lite"/>
    </source>
</evidence>
<feature type="region of interest" description="Disordered" evidence="1">
    <location>
        <begin position="193"/>
        <end position="235"/>
    </location>
</feature>
<comment type="caution">
    <text evidence="3">The sequence shown here is derived from an EMBL/GenBank/DDBJ whole genome shotgun (WGS) entry which is preliminary data.</text>
</comment>
<evidence type="ECO:0000259" key="2">
    <source>
        <dbReference type="SMART" id="SM00897"/>
    </source>
</evidence>
<dbReference type="SMART" id="SM00897">
    <property type="entry name" value="FIST"/>
    <property type="match status" value="1"/>
</dbReference>
<dbReference type="OrthoDB" id="532617at2759"/>
<dbReference type="Pfam" id="PF08495">
    <property type="entry name" value="FIST"/>
    <property type="match status" value="1"/>
</dbReference>
<name>A0A150H3H1_GONPE</name>
<dbReference type="InterPro" id="IPR013702">
    <property type="entry name" value="FIST_domain_N"/>
</dbReference>
<evidence type="ECO:0000313" key="3">
    <source>
        <dbReference type="EMBL" id="KXZ56575.1"/>
    </source>
</evidence>
<reference evidence="4" key="1">
    <citation type="journal article" date="2016" name="Nat. Commun.">
        <title>The Gonium pectorale genome demonstrates co-option of cell cycle regulation during the evolution of multicellularity.</title>
        <authorList>
            <person name="Hanschen E.R."/>
            <person name="Marriage T.N."/>
            <person name="Ferris P.J."/>
            <person name="Hamaji T."/>
            <person name="Toyoda A."/>
            <person name="Fujiyama A."/>
            <person name="Neme R."/>
            <person name="Noguchi H."/>
            <person name="Minakuchi Y."/>
            <person name="Suzuki M."/>
            <person name="Kawai-Toyooka H."/>
            <person name="Smith D.R."/>
            <person name="Sparks H."/>
            <person name="Anderson J."/>
            <person name="Bakaric R."/>
            <person name="Luria V."/>
            <person name="Karger A."/>
            <person name="Kirschner M.W."/>
            <person name="Durand P.M."/>
            <person name="Michod R.E."/>
            <person name="Nozaki H."/>
            <person name="Olson B.J."/>
        </authorList>
    </citation>
    <scope>NUCLEOTIDE SEQUENCE [LARGE SCALE GENOMIC DNA]</scope>
    <source>
        <strain evidence="4">NIES-2863</strain>
    </source>
</reference>
<evidence type="ECO:0000313" key="4">
    <source>
        <dbReference type="Proteomes" id="UP000075714"/>
    </source>
</evidence>
<gene>
    <name evidence="3" type="ORF">GPECTOR_1g517</name>
</gene>